<accession>A0AAN9MSP3</accession>
<gene>
    <name evidence="1" type="ORF">VNO77_02278</name>
</gene>
<dbReference type="Proteomes" id="UP001367508">
    <property type="component" value="Unassembled WGS sequence"/>
</dbReference>
<proteinExistence type="predicted"/>
<evidence type="ECO:0000313" key="1">
    <source>
        <dbReference type="EMBL" id="KAK7360295.1"/>
    </source>
</evidence>
<dbReference type="AlphaFoldDB" id="A0AAN9MSP3"/>
<evidence type="ECO:0000313" key="2">
    <source>
        <dbReference type="Proteomes" id="UP001367508"/>
    </source>
</evidence>
<comment type="caution">
    <text evidence="1">The sequence shown here is derived from an EMBL/GenBank/DDBJ whole genome shotgun (WGS) entry which is preliminary data.</text>
</comment>
<protein>
    <submittedName>
        <fullName evidence="1">Uncharacterized protein</fullName>
    </submittedName>
</protein>
<dbReference type="EMBL" id="JAYMYQ010000001">
    <property type="protein sequence ID" value="KAK7360295.1"/>
    <property type="molecule type" value="Genomic_DNA"/>
</dbReference>
<reference evidence="1 2" key="1">
    <citation type="submission" date="2024-01" db="EMBL/GenBank/DDBJ databases">
        <title>The genomes of 5 underutilized Papilionoideae crops provide insights into root nodulation and disease resistanc.</title>
        <authorList>
            <person name="Jiang F."/>
        </authorList>
    </citation>
    <scope>NUCLEOTIDE SEQUENCE [LARGE SCALE GENOMIC DNA]</scope>
    <source>
        <strain evidence="1">LVBAO_FW01</strain>
        <tissue evidence="1">Leaves</tissue>
    </source>
</reference>
<name>A0AAN9MSP3_CANGL</name>
<organism evidence="1 2">
    <name type="scientific">Canavalia gladiata</name>
    <name type="common">Sword bean</name>
    <name type="synonym">Dolichos gladiatus</name>
    <dbReference type="NCBI Taxonomy" id="3824"/>
    <lineage>
        <taxon>Eukaryota</taxon>
        <taxon>Viridiplantae</taxon>
        <taxon>Streptophyta</taxon>
        <taxon>Embryophyta</taxon>
        <taxon>Tracheophyta</taxon>
        <taxon>Spermatophyta</taxon>
        <taxon>Magnoliopsida</taxon>
        <taxon>eudicotyledons</taxon>
        <taxon>Gunneridae</taxon>
        <taxon>Pentapetalae</taxon>
        <taxon>rosids</taxon>
        <taxon>fabids</taxon>
        <taxon>Fabales</taxon>
        <taxon>Fabaceae</taxon>
        <taxon>Papilionoideae</taxon>
        <taxon>50 kb inversion clade</taxon>
        <taxon>NPAAA clade</taxon>
        <taxon>indigoferoid/millettioid clade</taxon>
        <taxon>Phaseoleae</taxon>
        <taxon>Canavalia</taxon>
    </lineage>
</organism>
<sequence>MQNQVPILFIRFLRLRSFLPMNKIAKDSLASKSLSPNIKPENSDVVDISPSQNIASATSRVEGGKYIGKTKRNSTENIKILWLVWNLLVLCL</sequence>
<keyword evidence="2" id="KW-1185">Reference proteome</keyword>